<dbReference type="Proteomes" id="UP000186309">
    <property type="component" value="Chromosome"/>
</dbReference>
<name>A0A1U7CV68_9BACT</name>
<dbReference type="KEGG" id="pbor:BSF38_04394"/>
<reference evidence="2" key="1">
    <citation type="submission" date="2016-12" db="EMBL/GenBank/DDBJ databases">
        <title>Comparative genomics of four Isosphaeraceae planctomycetes: a common pool of plasmids and glycoside hydrolase genes.</title>
        <authorList>
            <person name="Ivanova A."/>
        </authorList>
    </citation>
    <scope>NUCLEOTIDE SEQUENCE [LARGE SCALE GENOMIC DNA]</scope>
    <source>
        <strain evidence="2">PX4</strain>
    </source>
</reference>
<proteinExistence type="predicted"/>
<gene>
    <name evidence="1" type="ORF">BSF38_04394</name>
</gene>
<dbReference type="EMBL" id="CP019082">
    <property type="protein sequence ID" value="APW62840.1"/>
    <property type="molecule type" value="Genomic_DNA"/>
</dbReference>
<dbReference type="AlphaFoldDB" id="A0A1U7CV68"/>
<evidence type="ECO:0000313" key="1">
    <source>
        <dbReference type="EMBL" id="APW62840.1"/>
    </source>
</evidence>
<accession>A0A1U7CV68</accession>
<organism evidence="1 2">
    <name type="scientific">Paludisphaera borealis</name>
    <dbReference type="NCBI Taxonomy" id="1387353"/>
    <lineage>
        <taxon>Bacteria</taxon>
        <taxon>Pseudomonadati</taxon>
        <taxon>Planctomycetota</taxon>
        <taxon>Planctomycetia</taxon>
        <taxon>Isosphaerales</taxon>
        <taxon>Isosphaeraceae</taxon>
        <taxon>Paludisphaera</taxon>
    </lineage>
</organism>
<sequence length="166" mass="17198">MNPHSRAIGLAVVLSRAAWVQGALVVLSAFSATTAFGQSFRAAGDAPGAVCAGPPTLGTFEPTPYIMVGGASPIGGGYSPLGIYGDGSMALSGPFSPMRSKSAPVMTYSRGYDGVVRGVPGVSFSNPNLPALSPVVYPTPRSNYYAPRVNRTPSWWSSGVNWIDQN</sequence>
<protein>
    <submittedName>
        <fullName evidence="1">Uncharacterized protein</fullName>
    </submittedName>
</protein>
<dbReference type="RefSeq" id="WP_099092012.1">
    <property type="nucleotide sequence ID" value="NZ_CP019082.1"/>
</dbReference>
<dbReference type="OrthoDB" id="280578at2"/>
<evidence type="ECO:0000313" key="2">
    <source>
        <dbReference type="Proteomes" id="UP000186309"/>
    </source>
</evidence>
<keyword evidence="2" id="KW-1185">Reference proteome</keyword>